<dbReference type="EMBL" id="JAMKFB020000015">
    <property type="protein sequence ID" value="KAL0175279.1"/>
    <property type="molecule type" value="Genomic_DNA"/>
</dbReference>
<keyword evidence="4" id="KW-1185">Reference proteome</keyword>
<name>A0ABD0PMK1_CIRMR</name>
<accession>A0ABD0PMK1</accession>
<feature type="domain" description="Phosphatidylinositol 3,4,5-trisphosphate 5-phosphatase 1/2-like second C2" evidence="2">
    <location>
        <begin position="2"/>
        <end position="54"/>
    </location>
</feature>
<gene>
    <name evidence="3" type="ORF">M9458_031247</name>
</gene>
<dbReference type="PANTHER" id="PTHR46051:SF2">
    <property type="entry name" value="PHOSPHATIDYLINOSITOL 3,4,5-TRISPHOSPHATE 5-PHOSPHATASE 2"/>
    <property type="match status" value="1"/>
</dbReference>
<dbReference type="PANTHER" id="PTHR46051">
    <property type="entry name" value="SH2 DOMAIN-CONTAINING PROTEIN"/>
    <property type="match status" value="1"/>
</dbReference>
<proteinExistence type="predicted"/>
<sequence>YENDTQSSDNVNFLRVGWSSKQLTTLKPILSDIEYLQDQHLLLTVKSLDGYESY</sequence>
<dbReference type="Proteomes" id="UP001529510">
    <property type="component" value="Unassembled WGS sequence"/>
</dbReference>
<protein>
    <recommendedName>
        <fullName evidence="2">Phosphatidylinositol 3,4,5-trisphosphate 5-phosphatase 1/2-like second C2 domain-containing protein</fullName>
    </recommendedName>
</protein>
<organism evidence="3 4">
    <name type="scientific">Cirrhinus mrigala</name>
    <name type="common">Mrigala</name>
    <dbReference type="NCBI Taxonomy" id="683832"/>
    <lineage>
        <taxon>Eukaryota</taxon>
        <taxon>Metazoa</taxon>
        <taxon>Chordata</taxon>
        <taxon>Craniata</taxon>
        <taxon>Vertebrata</taxon>
        <taxon>Euteleostomi</taxon>
        <taxon>Actinopterygii</taxon>
        <taxon>Neopterygii</taxon>
        <taxon>Teleostei</taxon>
        <taxon>Ostariophysi</taxon>
        <taxon>Cypriniformes</taxon>
        <taxon>Cyprinidae</taxon>
        <taxon>Labeoninae</taxon>
        <taxon>Labeonini</taxon>
        <taxon>Cirrhinus</taxon>
    </lineage>
</organism>
<reference evidence="3 4" key="1">
    <citation type="submission" date="2024-05" db="EMBL/GenBank/DDBJ databases">
        <title>Genome sequencing and assembly of Indian major carp, Cirrhinus mrigala (Hamilton, 1822).</title>
        <authorList>
            <person name="Mohindra V."/>
            <person name="Chowdhury L.M."/>
            <person name="Lal K."/>
            <person name="Jena J.K."/>
        </authorList>
    </citation>
    <scope>NUCLEOTIDE SEQUENCE [LARGE SCALE GENOMIC DNA]</scope>
    <source>
        <strain evidence="3">CM1030</strain>
        <tissue evidence="3">Blood</tissue>
    </source>
</reference>
<dbReference type="AlphaFoldDB" id="A0ABD0PMK1"/>
<dbReference type="Pfam" id="PF24147">
    <property type="entry name" value="C2_SHIP1-2_2nd"/>
    <property type="match status" value="1"/>
</dbReference>
<dbReference type="InterPro" id="IPR057509">
    <property type="entry name" value="C2_SHIP1-2_2nd"/>
</dbReference>
<evidence type="ECO:0000259" key="2">
    <source>
        <dbReference type="Pfam" id="PF24147"/>
    </source>
</evidence>
<feature type="non-terminal residue" evidence="3">
    <location>
        <position position="1"/>
    </location>
</feature>
<keyword evidence="1" id="KW-0727">SH2 domain</keyword>
<evidence type="ECO:0000313" key="4">
    <source>
        <dbReference type="Proteomes" id="UP001529510"/>
    </source>
</evidence>
<comment type="caution">
    <text evidence="3">The sequence shown here is derived from an EMBL/GenBank/DDBJ whole genome shotgun (WGS) entry which is preliminary data.</text>
</comment>
<feature type="non-terminal residue" evidence="3">
    <location>
        <position position="54"/>
    </location>
</feature>
<evidence type="ECO:0000256" key="1">
    <source>
        <dbReference type="ARBA" id="ARBA00022999"/>
    </source>
</evidence>
<evidence type="ECO:0000313" key="3">
    <source>
        <dbReference type="EMBL" id="KAL0175279.1"/>
    </source>
</evidence>